<evidence type="ECO:0000256" key="3">
    <source>
        <dbReference type="ARBA" id="ARBA00023027"/>
    </source>
</evidence>
<dbReference type="Proteomes" id="UP000668403">
    <property type="component" value="Unassembled WGS sequence"/>
</dbReference>
<dbReference type="InterPro" id="IPR020904">
    <property type="entry name" value="Sc_DH/Rdtase_CS"/>
</dbReference>
<keyword evidence="6" id="KW-1185">Reference proteome</keyword>
<dbReference type="CDD" id="cd05233">
    <property type="entry name" value="SDR_c"/>
    <property type="match status" value="1"/>
</dbReference>
<proteinExistence type="inferred from homology"/>
<sequence length="252" mass="26030">MSGTLVAITGAAGAIGRATARRFVEEGARVVALDIDAAALAALGEELPGIAASIRVDVSDAENVEDVFAGIARDHGPLDVLINNAGVNARHDFTEIPVADWRRVMSVNVDGAFLVAQAAARQMRAGGRGVVLHTASTNGIVGYREHAIYSSGKAAVLEMSRCMALDLAPEIRVNAVCPGYVQTPLMTAGAEQAASIPLRRFGLPEEVAALFAFLASDDAAFITGQEFVIDGGETAGGLLSGFGTATPPRLES</sequence>
<accession>A0A939QAX2</accession>
<dbReference type="GO" id="GO:0016491">
    <property type="term" value="F:oxidoreductase activity"/>
    <property type="evidence" value="ECO:0007669"/>
    <property type="project" value="UniProtKB-KW"/>
</dbReference>
<keyword evidence="2" id="KW-0560">Oxidoreductase</keyword>
<comment type="caution">
    <text evidence="5">The sequence shown here is derived from an EMBL/GenBank/DDBJ whole genome shotgun (WGS) entry which is preliminary data.</text>
</comment>
<dbReference type="PRINTS" id="PR00080">
    <property type="entry name" value="SDRFAMILY"/>
</dbReference>
<comment type="similarity">
    <text evidence="1">Belongs to the short-chain dehydrogenases/reductases (SDR) family.</text>
</comment>
<dbReference type="AlphaFoldDB" id="A0A939QAX2"/>
<dbReference type="NCBIfam" id="NF005559">
    <property type="entry name" value="PRK07231.1"/>
    <property type="match status" value="1"/>
</dbReference>
<dbReference type="InterPro" id="IPR036291">
    <property type="entry name" value="NAD(P)-bd_dom_sf"/>
</dbReference>
<evidence type="ECO:0000313" key="6">
    <source>
        <dbReference type="Proteomes" id="UP000668403"/>
    </source>
</evidence>
<dbReference type="SMART" id="SM00822">
    <property type="entry name" value="PKS_KR"/>
    <property type="match status" value="1"/>
</dbReference>
<dbReference type="InterPro" id="IPR002347">
    <property type="entry name" value="SDR_fam"/>
</dbReference>
<evidence type="ECO:0000259" key="4">
    <source>
        <dbReference type="SMART" id="SM00822"/>
    </source>
</evidence>
<keyword evidence="3" id="KW-0520">NAD</keyword>
<dbReference type="EMBL" id="JAGFBF010000001">
    <property type="protein sequence ID" value="MBO2988862.1"/>
    <property type="molecule type" value="Genomic_DNA"/>
</dbReference>
<dbReference type="Pfam" id="PF13561">
    <property type="entry name" value="adh_short_C2"/>
    <property type="match status" value="1"/>
</dbReference>
<evidence type="ECO:0000256" key="1">
    <source>
        <dbReference type="ARBA" id="ARBA00006484"/>
    </source>
</evidence>
<gene>
    <name evidence="5" type="ORF">J4H85_02450</name>
</gene>
<feature type="domain" description="Ketoreductase" evidence="4">
    <location>
        <begin position="4"/>
        <end position="179"/>
    </location>
</feature>
<dbReference type="SUPFAM" id="SSF51735">
    <property type="entry name" value="NAD(P)-binding Rossmann-fold domains"/>
    <property type="match status" value="1"/>
</dbReference>
<reference evidence="5" key="1">
    <citation type="submission" date="2021-03" db="EMBL/GenBank/DDBJ databases">
        <title>Leucobacter chromiisoli sp. nov., isolated from chromium-containing soil of chemical plant.</title>
        <authorList>
            <person name="Xu Z."/>
        </authorList>
    </citation>
    <scope>NUCLEOTIDE SEQUENCE</scope>
    <source>
        <strain evidence="5">K 70/01</strain>
    </source>
</reference>
<organism evidence="5 6">
    <name type="scientific">Leucobacter tardus</name>
    <dbReference type="NCBI Taxonomy" id="501483"/>
    <lineage>
        <taxon>Bacteria</taxon>
        <taxon>Bacillati</taxon>
        <taxon>Actinomycetota</taxon>
        <taxon>Actinomycetes</taxon>
        <taxon>Micrococcales</taxon>
        <taxon>Microbacteriaceae</taxon>
        <taxon>Leucobacter</taxon>
    </lineage>
</organism>
<dbReference type="InterPro" id="IPR057326">
    <property type="entry name" value="KR_dom"/>
</dbReference>
<evidence type="ECO:0000313" key="5">
    <source>
        <dbReference type="EMBL" id="MBO2988862.1"/>
    </source>
</evidence>
<dbReference type="RefSeq" id="WP_208236555.1">
    <property type="nucleotide sequence ID" value="NZ_BAAAQU010000001.1"/>
</dbReference>
<dbReference type="PANTHER" id="PTHR24321">
    <property type="entry name" value="DEHYDROGENASES, SHORT CHAIN"/>
    <property type="match status" value="1"/>
</dbReference>
<dbReference type="FunFam" id="3.40.50.720:FF:000084">
    <property type="entry name" value="Short-chain dehydrogenase reductase"/>
    <property type="match status" value="1"/>
</dbReference>
<dbReference type="PANTHER" id="PTHR24321:SF8">
    <property type="entry name" value="ESTRADIOL 17-BETA-DEHYDROGENASE 8-RELATED"/>
    <property type="match status" value="1"/>
</dbReference>
<dbReference type="Gene3D" id="3.40.50.720">
    <property type="entry name" value="NAD(P)-binding Rossmann-like Domain"/>
    <property type="match status" value="1"/>
</dbReference>
<evidence type="ECO:0000256" key="2">
    <source>
        <dbReference type="ARBA" id="ARBA00023002"/>
    </source>
</evidence>
<dbReference type="PRINTS" id="PR00081">
    <property type="entry name" value="GDHRDH"/>
</dbReference>
<name>A0A939QAX2_9MICO</name>
<dbReference type="PROSITE" id="PS00061">
    <property type="entry name" value="ADH_SHORT"/>
    <property type="match status" value="1"/>
</dbReference>
<protein>
    <submittedName>
        <fullName evidence="5">SDR family oxidoreductase</fullName>
    </submittedName>
</protein>